<organism evidence="2 3">
    <name type="scientific">Litoribrevibacter albus</name>
    <dbReference type="NCBI Taxonomy" id="1473156"/>
    <lineage>
        <taxon>Bacteria</taxon>
        <taxon>Pseudomonadati</taxon>
        <taxon>Pseudomonadota</taxon>
        <taxon>Gammaproteobacteria</taxon>
        <taxon>Oceanospirillales</taxon>
        <taxon>Oceanospirillaceae</taxon>
        <taxon>Litoribrevibacter</taxon>
    </lineage>
</organism>
<dbReference type="Proteomes" id="UP001161389">
    <property type="component" value="Unassembled WGS sequence"/>
</dbReference>
<sequence>MKAYLVSIGCDNYQSETLNNLSGAENDALAVYDVLVDSEYSIYEKESSYFLKSPVISDVKGTLEEALFDKECPDIFTLFFAGHGGVVDGTYYLCLNETKTDRMSFTGLSLTEIFRIVSSSGVKHVNLVIDACNTAGLVNDLLSLIKPELMGAKGSFGISILAAAASDEYAGEVAGQGLLTGSLINLISGRDKVNSDVEFLDLVNLGRVISTKFIQEGRDQTPSSWGMNLYGPSIFSKNPYHSQDDTISTHDFSFIPPASRVGMVLLNYKDDLWGLYDDLGNTEGVREFLEVIRSAGEAVDNTDDLVTLLKGVGYRFIEKFSPEYDFKQLELINAISTVLIPHLSNEKARVAFSEFMALFKFYGIRLLDDTLENLQEDKYYLINKEGAGFDVLSNYYYLPIRLSKLVGYFSQLLLVDEGVNEKVSAFLDLVRKDYSGHLMVMSEEQAPYLHSFFGVYHALGKGEQVKDLLISYMRDYIGCTGQVAALNLPAENTLKFLIQRYTQNKVNIEYKSNPDSLGASLLLQSNAYGIGEDVDLVLHALDRHSFHLFIPGNIGQFGGKIIENGFNMVLRCGSNFWTCKDFSDIVKEHFEKYSEIDLSSLSSIEKYSCVASSFVQPDRIPLMV</sequence>
<dbReference type="InterPro" id="IPR029030">
    <property type="entry name" value="Caspase-like_dom_sf"/>
</dbReference>
<evidence type="ECO:0000259" key="1">
    <source>
        <dbReference type="Pfam" id="PF00656"/>
    </source>
</evidence>
<evidence type="ECO:0000313" key="2">
    <source>
        <dbReference type="EMBL" id="GLQ30830.1"/>
    </source>
</evidence>
<gene>
    <name evidence="2" type="ORF">GCM10007876_13090</name>
</gene>
<evidence type="ECO:0000313" key="3">
    <source>
        <dbReference type="Proteomes" id="UP001161389"/>
    </source>
</evidence>
<dbReference type="GO" id="GO:0004197">
    <property type="term" value="F:cysteine-type endopeptidase activity"/>
    <property type="evidence" value="ECO:0007669"/>
    <property type="project" value="InterPro"/>
</dbReference>
<dbReference type="Gene3D" id="3.40.50.1460">
    <property type="match status" value="1"/>
</dbReference>
<comment type="caution">
    <text evidence="2">The sequence shown here is derived from an EMBL/GenBank/DDBJ whole genome shotgun (WGS) entry which is preliminary data.</text>
</comment>
<dbReference type="Pfam" id="PF00656">
    <property type="entry name" value="Peptidase_C14"/>
    <property type="match status" value="1"/>
</dbReference>
<dbReference type="InterPro" id="IPR011600">
    <property type="entry name" value="Pept_C14_caspase"/>
</dbReference>
<dbReference type="GO" id="GO:0006508">
    <property type="term" value="P:proteolysis"/>
    <property type="evidence" value="ECO:0007669"/>
    <property type="project" value="InterPro"/>
</dbReference>
<proteinExistence type="predicted"/>
<dbReference type="RefSeq" id="WP_284380216.1">
    <property type="nucleotide sequence ID" value="NZ_BSNM01000009.1"/>
</dbReference>
<reference evidence="2" key="1">
    <citation type="journal article" date="2014" name="Int. J. Syst. Evol. Microbiol.">
        <title>Complete genome sequence of Corynebacterium casei LMG S-19264T (=DSM 44701T), isolated from a smear-ripened cheese.</title>
        <authorList>
            <consortium name="US DOE Joint Genome Institute (JGI-PGF)"/>
            <person name="Walter F."/>
            <person name="Albersmeier A."/>
            <person name="Kalinowski J."/>
            <person name="Ruckert C."/>
        </authorList>
    </citation>
    <scope>NUCLEOTIDE SEQUENCE</scope>
    <source>
        <strain evidence="2">NBRC 110071</strain>
    </source>
</reference>
<dbReference type="SUPFAM" id="SSF52129">
    <property type="entry name" value="Caspase-like"/>
    <property type="match status" value="1"/>
</dbReference>
<name>A0AA37S9N1_9GAMM</name>
<dbReference type="AlphaFoldDB" id="A0AA37S9N1"/>
<feature type="domain" description="Peptidase C14 caspase" evidence="1">
    <location>
        <begin position="8"/>
        <end position="135"/>
    </location>
</feature>
<protein>
    <recommendedName>
        <fullName evidence="1">Peptidase C14 caspase domain-containing protein</fullName>
    </recommendedName>
</protein>
<keyword evidence="3" id="KW-1185">Reference proteome</keyword>
<reference evidence="2" key="2">
    <citation type="submission" date="2023-01" db="EMBL/GenBank/DDBJ databases">
        <title>Draft genome sequence of Litoribrevibacter albus strain NBRC 110071.</title>
        <authorList>
            <person name="Sun Q."/>
            <person name="Mori K."/>
        </authorList>
    </citation>
    <scope>NUCLEOTIDE SEQUENCE</scope>
    <source>
        <strain evidence="2">NBRC 110071</strain>
    </source>
</reference>
<accession>A0AA37S9N1</accession>
<dbReference type="EMBL" id="BSNM01000009">
    <property type="protein sequence ID" value="GLQ30830.1"/>
    <property type="molecule type" value="Genomic_DNA"/>
</dbReference>